<keyword evidence="2" id="KW-1133">Transmembrane helix</keyword>
<evidence type="ECO:0000256" key="2">
    <source>
        <dbReference type="SAM" id="Phobius"/>
    </source>
</evidence>
<evidence type="ECO:0000313" key="3">
    <source>
        <dbReference type="EMBL" id="OLP99816.1"/>
    </source>
</evidence>
<keyword evidence="2" id="KW-0472">Membrane</keyword>
<protein>
    <recommendedName>
        <fullName evidence="5">Ion transport domain-containing protein</fullName>
    </recommendedName>
</protein>
<accession>A0A1Q9DXC5</accession>
<gene>
    <name evidence="3" type="ORF">AK812_SmicGene17571</name>
</gene>
<feature type="transmembrane region" description="Helical" evidence="2">
    <location>
        <begin position="340"/>
        <end position="362"/>
    </location>
</feature>
<sequence>MGARTTKSHTMFLDSSSDVDEEASQDSARCFVGAEYQRILQPLGLTTQKAERRRDELRQLAMRYEVECLGASSYERLQVLRDCIQKKQEHRQILSTAITAHGGPTARLDAQAGLLEAERLMKQTKQELEQSGFWCLVPADPEEVLVERQIRDIQRWERAFDDWVHTLNGLTPKLFVEIVTLLRIEYNQENLNRFLRSLSLELTWNRVEARIQEMFSWKDPKRHLSPWELFKPQERNFCVIGCENGRELDRFDESISQKKFPEGGNCYQVLREFASKTFGGQHALIFEATYSISPAVQLFELSDMDLTLTLKALVDAGQGSQCFNTVLGKAIVRESLRRTIGFRLLDGFVDVLIVILLAHLGYKVQIQQKPETRTLWSFGALGIWVCIACLGRVLSGLRLFWDSVHPCSSFLAAIAKHLTLWNSLITLSELFSVYVGMQFLSCLNDPDLVGFDFFQAHPVMISALVLIRWTLLAIDFFQFEEIGRRVVPIVHAVSRPASVYFLFFLALMLAGSFQAYRVFPIEENIGGANKVLDTFLKIFRLEVLGDFDLNELEGINDKLTGRVETSNGTIHGDVDADPSDWSDKYHRGVRFEFMALSLGVTVVVMNVYIGLLGSLYDNATKRKNQLYAHYLASCCYRHLCLRLLLWQLCCWGAPCAACHEDAEDEGAGERLYWLAYEKDTLLDGNDD</sequence>
<feature type="transmembrane region" description="Helical" evidence="2">
    <location>
        <begin position="593"/>
        <end position="616"/>
    </location>
</feature>
<organism evidence="3 4">
    <name type="scientific">Symbiodinium microadriaticum</name>
    <name type="common">Dinoflagellate</name>
    <name type="synonym">Zooxanthella microadriatica</name>
    <dbReference type="NCBI Taxonomy" id="2951"/>
    <lineage>
        <taxon>Eukaryota</taxon>
        <taxon>Sar</taxon>
        <taxon>Alveolata</taxon>
        <taxon>Dinophyceae</taxon>
        <taxon>Suessiales</taxon>
        <taxon>Symbiodiniaceae</taxon>
        <taxon>Symbiodinium</taxon>
    </lineage>
</organism>
<dbReference type="Proteomes" id="UP000186817">
    <property type="component" value="Unassembled WGS sequence"/>
</dbReference>
<evidence type="ECO:0000313" key="4">
    <source>
        <dbReference type="Proteomes" id="UP000186817"/>
    </source>
</evidence>
<evidence type="ECO:0008006" key="5">
    <source>
        <dbReference type="Google" id="ProtNLM"/>
    </source>
</evidence>
<feature type="transmembrane region" description="Helical" evidence="2">
    <location>
        <begin position="459"/>
        <end position="477"/>
    </location>
</feature>
<reference evidence="3 4" key="1">
    <citation type="submission" date="2016-02" db="EMBL/GenBank/DDBJ databases">
        <title>Genome analysis of coral dinoflagellate symbionts highlights evolutionary adaptations to a symbiotic lifestyle.</title>
        <authorList>
            <person name="Aranda M."/>
            <person name="Li Y."/>
            <person name="Liew Y.J."/>
            <person name="Baumgarten S."/>
            <person name="Simakov O."/>
            <person name="Wilson M."/>
            <person name="Piel J."/>
            <person name="Ashoor H."/>
            <person name="Bougouffa S."/>
            <person name="Bajic V.B."/>
            <person name="Ryu T."/>
            <person name="Ravasi T."/>
            <person name="Bayer T."/>
            <person name="Micklem G."/>
            <person name="Kim H."/>
            <person name="Bhak J."/>
            <person name="Lajeunesse T.C."/>
            <person name="Voolstra C.R."/>
        </authorList>
    </citation>
    <scope>NUCLEOTIDE SEQUENCE [LARGE SCALE GENOMIC DNA]</scope>
    <source>
        <strain evidence="3 4">CCMP2467</strain>
    </source>
</reference>
<keyword evidence="4" id="KW-1185">Reference proteome</keyword>
<evidence type="ECO:0000256" key="1">
    <source>
        <dbReference type="SAM" id="MobiDB-lite"/>
    </source>
</evidence>
<proteinExistence type="predicted"/>
<comment type="caution">
    <text evidence="3">The sequence shown here is derived from an EMBL/GenBank/DDBJ whole genome shotgun (WGS) entry which is preliminary data.</text>
</comment>
<name>A0A1Q9DXC5_SYMMI</name>
<dbReference type="OrthoDB" id="410985at2759"/>
<keyword evidence="2" id="KW-0812">Transmembrane</keyword>
<feature type="region of interest" description="Disordered" evidence="1">
    <location>
        <begin position="1"/>
        <end position="20"/>
    </location>
</feature>
<feature type="transmembrane region" description="Helical" evidence="2">
    <location>
        <begin position="418"/>
        <end position="439"/>
    </location>
</feature>
<dbReference type="EMBL" id="LSRX01000349">
    <property type="protein sequence ID" value="OLP99816.1"/>
    <property type="molecule type" value="Genomic_DNA"/>
</dbReference>
<dbReference type="AlphaFoldDB" id="A0A1Q9DXC5"/>
<feature type="transmembrane region" description="Helical" evidence="2">
    <location>
        <begin position="497"/>
        <end position="516"/>
    </location>
</feature>
<feature type="transmembrane region" description="Helical" evidence="2">
    <location>
        <begin position="374"/>
        <end position="397"/>
    </location>
</feature>